<accession>A0A1A8KZ97</accession>
<evidence type="ECO:0000256" key="1">
    <source>
        <dbReference type="SAM" id="MobiDB-lite"/>
    </source>
</evidence>
<proteinExistence type="predicted"/>
<feature type="region of interest" description="Disordered" evidence="1">
    <location>
        <begin position="1"/>
        <end position="23"/>
    </location>
</feature>
<organism evidence="2">
    <name type="scientific">Nothobranchius pienaari</name>
    <dbReference type="NCBI Taxonomy" id="704102"/>
    <lineage>
        <taxon>Eukaryota</taxon>
        <taxon>Metazoa</taxon>
        <taxon>Chordata</taxon>
        <taxon>Craniata</taxon>
        <taxon>Vertebrata</taxon>
        <taxon>Euteleostomi</taxon>
        <taxon>Actinopterygii</taxon>
        <taxon>Neopterygii</taxon>
        <taxon>Teleostei</taxon>
        <taxon>Neoteleostei</taxon>
        <taxon>Acanthomorphata</taxon>
        <taxon>Ovalentaria</taxon>
        <taxon>Atherinomorphae</taxon>
        <taxon>Cyprinodontiformes</taxon>
        <taxon>Nothobranchiidae</taxon>
        <taxon>Nothobranchius</taxon>
    </lineage>
</organism>
<reference evidence="2" key="2">
    <citation type="submission" date="2016-06" db="EMBL/GenBank/DDBJ databases">
        <title>The genome of a short-lived fish provides insights into sex chromosome evolution and the genetic control of aging.</title>
        <authorList>
            <person name="Reichwald K."/>
            <person name="Felder M."/>
            <person name="Petzold A."/>
            <person name="Koch P."/>
            <person name="Groth M."/>
            <person name="Platzer M."/>
        </authorList>
    </citation>
    <scope>NUCLEOTIDE SEQUENCE</scope>
    <source>
        <tissue evidence="2">Brain</tissue>
    </source>
</reference>
<reference evidence="2" key="1">
    <citation type="submission" date="2016-05" db="EMBL/GenBank/DDBJ databases">
        <authorList>
            <person name="Lavstsen T."/>
            <person name="Jespersen J.S."/>
        </authorList>
    </citation>
    <scope>NUCLEOTIDE SEQUENCE</scope>
    <source>
        <tissue evidence="2">Brain</tissue>
    </source>
</reference>
<dbReference type="EMBL" id="HAEF01000503">
    <property type="protein sequence ID" value="SBR37885.1"/>
    <property type="molecule type" value="Transcribed_RNA"/>
</dbReference>
<dbReference type="AlphaFoldDB" id="A0A1A8KZ97"/>
<evidence type="ECO:0000313" key="2">
    <source>
        <dbReference type="EMBL" id="SBR37885.1"/>
    </source>
</evidence>
<feature type="compositionally biased region" description="Basic and acidic residues" evidence="1">
    <location>
        <begin position="44"/>
        <end position="69"/>
    </location>
</feature>
<name>A0A1A8KZ97_9TELE</name>
<sequence>MCGINRAKLGPSGAIRAGSTSSLDEVEWEDWAPTVNLGYQKSKPKSEASLQRDQRMKLKEDKQKRHDCAETLLDLQIPDKQS</sequence>
<gene>
    <name evidence="2" type="primary">ZGC:113019</name>
</gene>
<protein>
    <submittedName>
        <fullName evidence="2">Zgc:113019</fullName>
    </submittedName>
</protein>
<feature type="region of interest" description="Disordered" evidence="1">
    <location>
        <begin position="39"/>
        <end position="82"/>
    </location>
</feature>